<evidence type="ECO:0000313" key="3">
    <source>
        <dbReference type="Proteomes" id="UP000619260"/>
    </source>
</evidence>
<evidence type="ECO:0008006" key="4">
    <source>
        <dbReference type="Google" id="ProtNLM"/>
    </source>
</evidence>
<name>A0A8J3YJC0_9ACTN</name>
<comment type="caution">
    <text evidence="2">The sequence shown here is derived from an EMBL/GenBank/DDBJ whole genome shotgun (WGS) entry which is preliminary data.</text>
</comment>
<dbReference type="AlphaFoldDB" id="A0A8J3YJC0"/>
<dbReference type="Proteomes" id="UP000619260">
    <property type="component" value="Unassembled WGS sequence"/>
</dbReference>
<dbReference type="RefSeq" id="WP_203899986.1">
    <property type="nucleotide sequence ID" value="NZ_BOPF01000010.1"/>
</dbReference>
<gene>
    <name evidence="2" type="ORF">Val02_33550</name>
</gene>
<feature type="chain" id="PRO_5038876103" description="CBM6 domain-containing protein" evidence="1">
    <location>
        <begin position="19"/>
        <end position="685"/>
    </location>
</feature>
<evidence type="ECO:0000256" key="1">
    <source>
        <dbReference type="SAM" id="SignalP"/>
    </source>
</evidence>
<keyword evidence="1" id="KW-0732">Signal</keyword>
<keyword evidence="3" id="KW-1185">Reference proteome</keyword>
<protein>
    <recommendedName>
        <fullName evidence="4">CBM6 domain-containing protein</fullName>
    </recommendedName>
</protein>
<dbReference type="Gene3D" id="2.60.120.260">
    <property type="entry name" value="Galactose-binding domain-like"/>
    <property type="match status" value="1"/>
</dbReference>
<proteinExistence type="predicted"/>
<accession>A0A8J3YJC0</accession>
<sequence length="685" mass="71356">MRVRRLCGVLLCGALVLAAAGSRGPGRVAVPEEGPPGTVTVYGRAGAFGSLGTTVPSGQTASTRAVPGWGFPPGVMAGRVIGAGDGTLVVAGVTQSWEGRSRSAQTVLTTFDPVARRSTTVRVPTTTGETSVRTPAGALAGGSVRGLVALGGPDDAVAFTVRRSVADPGPAAERTWPVLGVLTRDGPQWTVRPENVRSAAGIDALDPGTCADGSCAAFGDLAALPASGRLVAAVADPPGLRVMRVERQPGSGDYVVRMGAHYPFPRMEGLRVAPREVHADPTGVEGDERFVVGLDVTAPDGTPRAPVLQAFTLSGEGIRPTTPPLIPGTRSDKKELPFVGYGALRYDRDGNLWAARHSNLNGGSLALYFPGGNLAACRPDGRPAGDYRTRGADGAQTWGVACRPDFDLVQANRLVGMTGLIPDPDTGVMVALTLTGTLMSVRVSGHGPGMTFRMGTPVDLGRVLLPQPTPLTGDSWPGVVAAGHTLWIAAYQGDGSRDEVTGDQYLYAVRLSDLFDPPPVPLSGLPGQETVVQLERTRTGTTRLRAGVDATVDVDPDAYFGHCAPWPAETGCGYDGVPGNDFILIDDTGFGHQGGPIEIPVHVAVAGRYRVVYRVWTFENVPNAAVRLEVAGSTVVTPVNTNGLWRIVAVPGTVDLPAGPQVLRLSAPSPARRGWGMSWIGFQRA</sequence>
<dbReference type="EMBL" id="BOPF01000010">
    <property type="protein sequence ID" value="GIJ46469.1"/>
    <property type="molecule type" value="Genomic_DNA"/>
</dbReference>
<organism evidence="2 3">
    <name type="scientific">Virgisporangium aliadipatigenens</name>
    <dbReference type="NCBI Taxonomy" id="741659"/>
    <lineage>
        <taxon>Bacteria</taxon>
        <taxon>Bacillati</taxon>
        <taxon>Actinomycetota</taxon>
        <taxon>Actinomycetes</taxon>
        <taxon>Micromonosporales</taxon>
        <taxon>Micromonosporaceae</taxon>
        <taxon>Virgisporangium</taxon>
    </lineage>
</organism>
<reference evidence="2" key="1">
    <citation type="submission" date="2021-01" db="EMBL/GenBank/DDBJ databases">
        <title>Whole genome shotgun sequence of Virgisporangium aliadipatigenens NBRC 105644.</title>
        <authorList>
            <person name="Komaki H."/>
            <person name="Tamura T."/>
        </authorList>
    </citation>
    <scope>NUCLEOTIDE SEQUENCE</scope>
    <source>
        <strain evidence="2">NBRC 105644</strain>
    </source>
</reference>
<feature type="signal peptide" evidence="1">
    <location>
        <begin position="1"/>
        <end position="18"/>
    </location>
</feature>
<evidence type="ECO:0000313" key="2">
    <source>
        <dbReference type="EMBL" id="GIJ46469.1"/>
    </source>
</evidence>